<proteinExistence type="predicted"/>
<organism evidence="1">
    <name type="scientific">marine metagenome</name>
    <dbReference type="NCBI Taxonomy" id="408172"/>
    <lineage>
        <taxon>unclassified sequences</taxon>
        <taxon>metagenomes</taxon>
        <taxon>ecological metagenomes</taxon>
    </lineage>
</organism>
<reference evidence="1" key="1">
    <citation type="submission" date="2018-05" db="EMBL/GenBank/DDBJ databases">
        <authorList>
            <person name="Lanie J.A."/>
            <person name="Ng W.-L."/>
            <person name="Kazmierczak K.M."/>
            <person name="Andrzejewski T.M."/>
            <person name="Davidsen T.M."/>
            <person name="Wayne K.J."/>
            <person name="Tettelin H."/>
            <person name="Glass J.I."/>
            <person name="Rusch D."/>
            <person name="Podicherti R."/>
            <person name="Tsui H.-C.T."/>
            <person name="Winkler M.E."/>
        </authorList>
    </citation>
    <scope>NUCLEOTIDE SEQUENCE</scope>
</reference>
<protein>
    <recommendedName>
        <fullName evidence="2">Organic solvent tolerance-like N-terminal domain-containing protein</fullName>
    </recommendedName>
</protein>
<feature type="non-terminal residue" evidence="1">
    <location>
        <position position="172"/>
    </location>
</feature>
<sequence length="172" mass="18579">MPIDSKFGSDDEIVQQSIPYTAAGNTGELQFNNADLMSSDAKLVWDTGTSKLTVTGNVTATGTTELAAVAMKGHIIPDTDDTYDIGSAEYKIRDMYVSGATIHMGDEATIKSEGTAIIVHDLKTSDLHLDNTQHEGNEVDGSNGSWTFQEGDDNLFLLNNITGKKYKINLTE</sequence>
<name>A0A382M9Z1_9ZZZZ</name>
<evidence type="ECO:0008006" key="2">
    <source>
        <dbReference type="Google" id="ProtNLM"/>
    </source>
</evidence>
<evidence type="ECO:0000313" key="1">
    <source>
        <dbReference type="EMBL" id="SVC45480.1"/>
    </source>
</evidence>
<dbReference type="AlphaFoldDB" id="A0A382M9Z1"/>
<accession>A0A382M9Z1</accession>
<dbReference type="EMBL" id="UINC01092142">
    <property type="protein sequence ID" value="SVC45480.1"/>
    <property type="molecule type" value="Genomic_DNA"/>
</dbReference>
<gene>
    <name evidence="1" type="ORF">METZ01_LOCUS298334</name>
</gene>